<gene>
    <name evidence="1" type="ORF">GCM10023261_15530</name>
</gene>
<evidence type="ECO:0000313" key="1">
    <source>
        <dbReference type="EMBL" id="GAA5111363.1"/>
    </source>
</evidence>
<evidence type="ECO:0000313" key="2">
    <source>
        <dbReference type="Proteomes" id="UP001500864"/>
    </source>
</evidence>
<proteinExistence type="predicted"/>
<sequence length="208" mass="24561">MMKLLSTTRIITFIAFFFISALPASASFGFIDKLTRMFTSVDTIEKYNQLYNKYVSESYIGSMHSEKIRRAEELSLRNGGEYSFFKQEDILYRHISVLGCASFMSLLRGDYNKVMSQMDLPNVIKRLRDEYDWSESDFMWAYDVVNDNKDPMIYYAKKLMMTIDKHYDLRKEQVNNIVSQVKRNDHKGLKGLIEHCRNLQTIYNIMKP</sequence>
<accession>A0ABP9NE46</accession>
<reference evidence="2" key="1">
    <citation type="journal article" date="2019" name="Int. J. Syst. Evol. Microbiol.">
        <title>The Global Catalogue of Microorganisms (GCM) 10K type strain sequencing project: providing services to taxonomists for standard genome sequencing and annotation.</title>
        <authorList>
            <consortium name="The Broad Institute Genomics Platform"/>
            <consortium name="The Broad Institute Genome Sequencing Center for Infectious Disease"/>
            <person name="Wu L."/>
            <person name="Ma J."/>
        </authorList>
    </citation>
    <scope>NUCLEOTIDE SEQUENCE [LARGE SCALE GENOMIC DNA]</scope>
    <source>
        <strain evidence="2">JCM 17712</strain>
    </source>
</reference>
<protein>
    <submittedName>
        <fullName evidence="1">Uncharacterized protein</fullName>
    </submittedName>
</protein>
<dbReference type="RefSeq" id="WP_345117240.1">
    <property type="nucleotide sequence ID" value="NZ_BAABIZ010000033.1"/>
</dbReference>
<comment type="caution">
    <text evidence="1">The sequence shown here is derived from an EMBL/GenBank/DDBJ whole genome shotgun (WGS) entry which is preliminary data.</text>
</comment>
<organism evidence="1 2">
    <name type="scientific">Bartonella jaculi</name>
    <dbReference type="NCBI Taxonomy" id="686226"/>
    <lineage>
        <taxon>Bacteria</taxon>
        <taxon>Pseudomonadati</taxon>
        <taxon>Pseudomonadota</taxon>
        <taxon>Alphaproteobacteria</taxon>
        <taxon>Hyphomicrobiales</taxon>
        <taxon>Bartonellaceae</taxon>
        <taxon>Bartonella</taxon>
    </lineage>
</organism>
<dbReference type="EMBL" id="BAABIZ010000033">
    <property type="protein sequence ID" value="GAA5111363.1"/>
    <property type="molecule type" value="Genomic_DNA"/>
</dbReference>
<dbReference type="Proteomes" id="UP001500864">
    <property type="component" value="Unassembled WGS sequence"/>
</dbReference>
<name>A0ABP9NE46_9HYPH</name>
<keyword evidence="2" id="KW-1185">Reference proteome</keyword>